<evidence type="ECO:0000313" key="1">
    <source>
        <dbReference type="EMBL" id="GFO36867.1"/>
    </source>
</evidence>
<evidence type="ECO:0000313" key="2">
    <source>
        <dbReference type="Proteomes" id="UP000735302"/>
    </source>
</evidence>
<dbReference type="Proteomes" id="UP000735302">
    <property type="component" value="Unassembled WGS sequence"/>
</dbReference>
<name>A0AAV4CY83_9GAST</name>
<accession>A0AAV4CY83</accession>
<organism evidence="1 2">
    <name type="scientific">Plakobranchus ocellatus</name>
    <dbReference type="NCBI Taxonomy" id="259542"/>
    <lineage>
        <taxon>Eukaryota</taxon>
        <taxon>Metazoa</taxon>
        <taxon>Spiralia</taxon>
        <taxon>Lophotrochozoa</taxon>
        <taxon>Mollusca</taxon>
        <taxon>Gastropoda</taxon>
        <taxon>Heterobranchia</taxon>
        <taxon>Euthyneura</taxon>
        <taxon>Panpulmonata</taxon>
        <taxon>Sacoglossa</taxon>
        <taxon>Placobranchoidea</taxon>
        <taxon>Plakobranchidae</taxon>
        <taxon>Plakobranchus</taxon>
    </lineage>
</organism>
<dbReference type="AlphaFoldDB" id="A0AAV4CY83"/>
<proteinExistence type="predicted"/>
<sequence length="345" mass="39560">MTTEAKSLFSLLRDEFERTRQMPLLKRYREMERIIELFTAEDVIHKLLVLTRDVDKDGVMLSHPMETPQDINCSNNEFNRRCTYEENFSMERKSTDVAIKSRSKYINAPYGCSYSTANIGPSCPDVQSEIHESDQASQNILSTQKRQRSGILQNVIKGDEIPEFLIPPQLSNRRNFGKQHTYGPTSQRLGQNGNIFTTDEAKKTTYTSLPNPFNSYLQDSAALPGFFINTDISFESLNIESLCGNVTDGVINECQIPRSRRGSALSIWQEKHLQDLDLAFLNSFPGDGRAGSPQPGRMIRIFVFEQFLYLRNEYRKLKGKNVLIRYKKMSDMLENCSKSCVQLKM</sequence>
<protein>
    <submittedName>
        <fullName evidence="1">Uncharacterized protein</fullName>
    </submittedName>
</protein>
<reference evidence="1 2" key="1">
    <citation type="journal article" date="2021" name="Elife">
        <title>Chloroplast acquisition without the gene transfer in kleptoplastic sea slugs, Plakobranchus ocellatus.</title>
        <authorList>
            <person name="Maeda T."/>
            <person name="Takahashi S."/>
            <person name="Yoshida T."/>
            <person name="Shimamura S."/>
            <person name="Takaki Y."/>
            <person name="Nagai Y."/>
            <person name="Toyoda A."/>
            <person name="Suzuki Y."/>
            <person name="Arimoto A."/>
            <person name="Ishii H."/>
            <person name="Satoh N."/>
            <person name="Nishiyama T."/>
            <person name="Hasebe M."/>
            <person name="Maruyama T."/>
            <person name="Minagawa J."/>
            <person name="Obokata J."/>
            <person name="Shigenobu S."/>
        </authorList>
    </citation>
    <scope>NUCLEOTIDE SEQUENCE [LARGE SCALE GENOMIC DNA]</scope>
</reference>
<keyword evidence="2" id="KW-1185">Reference proteome</keyword>
<gene>
    <name evidence="1" type="ORF">PoB_006337200</name>
</gene>
<comment type="caution">
    <text evidence="1">The sequence shown here is derived from an EMBL/GenBank/DDBJ whole genome shotgun (WGS) entry which is preliminary data.</text>
</comment>
<dbReference type="EMBL" id="BLXT01007159">
    <property type="protein sequence ID" value="GFO36867.1"/>
    <property type="molecule type" value="Genomic_DNA"/>
</dbReference>